<name>A0A4Y2EH67_ARAVE</name>
<dbReference type="EMBL" id="BGPR01000590">
    <property type="protein sequence ID" value="GBM27606.1"/>
    <property type="molecule type" value="Genomic_DNA"/>
</dbReference>
<proteinExistence type="predicted"/>
<comment type="caution">
    <text evidence="2">The sequence shown here is derived from an EMBL/GenBank/DDBJ whole genome shotgun (WGS) entry which is preliminary data.</text>
</comment>
<feature type="region of interest" description="Disordered" evidence="1">
    <location>
        <begin position="77"/>
        <end position="102"/>
    </location>
</feature>
<dbReference type="AlphaFoldDB" id="A0A4Y2EH67"/>
<gene>
    <name evidence="2" type="ORF">AVEN_35266_1</name>
</gene>
<dbReference type="Proteomes" id="UP000499080">
    <property type="component" value="Unassembled WGS sequence"/>
</dbReference>
<accession>A0A4Y2EH67</accession>
<feature type="compositionally biased region" description="Polar residues" evidence="1">
    <location>
        <begin position="88"/>
        <end position="100"/>
    </location>
</feature>
<evidence type="ECO:0000313" key="2">
    <source>
        <dbReference type="EMBL" id="GBM27606.1"/>
    </source>
</evidence>
<organism evidence="2 3">
    <name type="scientific">Araneus ventricosus</name>
    <name type="common">Orbweaver spider</name>
    <name type="synonym">Epeira ventricosa</name>
    <dbReference type="NCBI Taxonomy" id="182803"/>
    <lineage>
        <taxon>Eukaryota</taxon>
        <taxon>Metazoa</taxon>
        <taxon>Ecdysozoa</taxon>
        <taxon>Arthropoda</taxon>
        <taxon>Chelicerata</taxon>
        <taxon>Arachnida</taxon>
        <taxon>Araneae</taxon>
        <taxon>Araneomorphae</taxon>
        <taxon>Entelegynae</taxon>
        <taxon>Araneoidea</taxon>
        <taxon>Araneidae</taxon>
        <taxon>Araneus</taxon>
    </lineage>
</organism>
<keyword evidence="3" id="KW-1185">Reference proteome</keyword>
<reference evidence="2 3" key="1">
    <citation type="journal article" date="2019" name="Sci. Rep.">
        <title>Orb-weaving spider Araneus ventricosus genome elucidates the spidroin gene catalogue.</title>
        <authorList>
            <person name="Kono N."/>
            <person name="Nakamura H."/>
            <person name="Ohtoshi R."/>
            <person name="Moran D.A.P."/>
            <person name="Shinohara A."/>
            <person name="Yoshida Y."/>
            <person name="Fujiwara M."/>
            <person name="Mori M."/>
            <person name="Tomita M."/>
            <person name="Arakawa K."/>
        </authorList>
    </citation>
    <scope>NUCLEOTIDE SEQUENCE [LARGE SCALE GENOMIC DNA]</scope>
</reference>
<evidence type="ECO:0000256" key="1">
    <source>
        <dbReference type="SAM" id="MobiDB-lite"/>
    </source>
</evidence>
<sequence>MLQHGKKKFQLQLKKKSYQRMLRSKIIDSKPRSPSSYTSRRDNCDAEVIGIITLKAHESSFQFISRKTCFEHQAAACKKQDSKKKGTSTRLHSSALSHNSPTKKKKKRHVCCTLLPFMLFFAKTCSKASPPRTLVCSLSVQL</sequence>
<protein>
    <submittedName>
        <fullName evidence="2">Uncharacterized protein</fullName>
    </submittedName>
</protein>
<evidence type="ECO:0000313" key="3">
    <source>
        <dbReference type="Proteomes" id="UP000499080"/>
    </source>
</evidence>